<accession>C3X2A5</accession>
<evidence type="ECO:0000313" key="1">
    <source>
        <dbReference type="EMBL" id="EEO27341.1"/>
    </source>
</evidence>
<dbReference type="Proteomes" id="UP000003973">
    <property type="component" value="Unassembled WGS sequence"/>
</dbReference>
<protein>
    <submittedName>
        <fullName evidence="1">Uncharacterized protein</fullName>
    </submittedName>
</protein>
<dbReference type="RefSeq" id="WP_005876263.1">
    <property type="nucleotide sequence ID" value="NZ_CABMNL010000001.1"/>
</dbReference>
<dbReference type="EMBL" id="ACDP02000026">
    <property type="protein sequence ID" value="EEO27341.1"/>
    <property type="molecule type" value="Genomic_DNA"/>
</dbReference>
<dbReference type="HOGENOM" id="CLU_2143351_0_0_4"/>
<comment type="caution">
    <text evidence="1">The sequence shown here is derived from an EMBL/GenBank/DDBJ whole genome shotgun (WGS) entry which is preliminary data.</text>
</comment>
<keyword evidence="2" id="KW-1185">Reference proteome</keyword>
<proteinExistence type="predicted"/>
<gene>
    <name evidence="1" type="ORF">OFAG_00494</name>
</gene>
<name>C3X2A5_9BURK</name>
<sequence>MKVLEKLGNVGYKYVLDYFAFFGNTAFDLPKIFLNENFSHEYINNKLQFDYIYSILGDDLSKLIFSKLIYFKNTYDIGYLVGFENNESGQYFDFPLAIEGIPPLWMWVDTMA</sequence>
<organism evidence="1 2">
    <name type="scientific">Oxalobacter paraformigenes</name>
    <dbReference type="NCBI Taxonomy" id="556268"/>
    <lineage>
        <taxon>Bacteria</taxon>
        <taxon>Pseudomonadati</taxon>
        <taxon>Pseudomonadota</taxon>
        <taxon>Betaproteobacteria</taxon>
        <taxon>Burkholderiales</taxon>
        <taxon>Oxalobacteraceae</taxon>
        <taxon>Oxalobacter</taxon>
    </lineage>
</organism>
<dbReference type="AlphaFoldDB" id="C3X2A5"/>
<evidence type="ECO:0000313" key="2">
    <source>
        <dbReference type="Proteomes" id="UP000003973"/>
    </source>
</evidence>
<reference evidence="1" key="1">
    <citation type="submission" date="2011-10" db="EMBL/GenBank/DDBJ databases">
        <title>The Genome Sequence of Oxalobacter formigenes HOxBLS.</title>
        <authorList>
            <consortium name="The Broad Institute Genome Sequencing Platform"/>
            <person name="Earl A."/>
            <person name="Ward D."/>
            <person name="Feldgarden M."/>
            <person name="Gevers D."/>
            <person name="Allison M.J."/>
            <person name="Humphrey S."/>
            <person name="Young S.K."/>
            <person name="Zeng Q."/>
            <person name="Gargeya S."/>
            <person name="Fitzgerald M."/>
            <person name="Haas B."/>
            <person name="Abouelleil A."/>
            <person name="Alvarado L."/>
            <person name="Arachchi H.M."/>
            <person name="Berlin A."/>
            <person name="Brown A."/>
            <person name="Chapman S.B."/>
            <person name="Chen Z."/>
            <person name="Dunbar C."/>
            <person name="Freedman E."/>
            <person name="Gearin G."/>
            <person name="Goldberg J."/>
            <person name="Griggs A."/>
            <person name="Gujja S."/>
            <person name="Heiman D."/>
            <person name="Howarth C."/>
            <person name="Larson L."/>
            <person name="Lui A."/>
            <person name="MacDonald P.J.P."/>
            <person name="Montmayeur A."/>
            <person name="Murphy C."/>
            <person name="Neiman D."/>
            <person name="Pearson M."/>
            <person name="Priest M."/>
            <person name="Roberts A."/>
            <person name="Saif S."/>
            <person name="Shea T."/>
            <person name="Shenoy N."/>
            <person name="Sisk P."/>
            <person name="Stolte C."/>
            <person name="Sykes S."/>
            <person name="Wortman J."/>
            <person name="Nusbaum C."/>
            <person name="Birren B."/>
        </authorList>
    </citation>
    <scope>NUCLEOTIDE SEQUENCE [LARGE SCALE GENOMIC DNA]</scope>
    <source>
        <strain evidence="1">HOxBLS</strain>
    </source>
</reference>